<dbReference type="AlphaFoldDB" id="A0A9D2DA24"/>
<proteinExistence type="inferred from homology"/>
<dbReference type="InterPro" id="IPR004839">
    <property type="entry name" value="Aminotransferase_I/II_large"/>
</dbReference>
<dbReference type="Pfam" id="PF00392">
    <property type="entry name" value="GntR"/>
    <property type="match status" value="1"/>
</dbReference>
<dbReference type="SUPFAM" id="SSF46785">
    <property type="entry name" value="Winged helix' DNA-binding domain"/>
    <property type="match status" value="1"/>
</dbReference>
<comment type="caution">
    <text evidence="7">The sequence shown here is derived from an EMBL/GenBank/DDBJ whole genome shotgun (WGS) entry which is preliminary data.</text>
</comment>
<keyword evidence="7" id="KW-0032">Aminotransferase</keyword>
<protein>
    <submittedName>
        <fullName evidence="7">PLP-dependent aminotransferase family protein</fullName>
    </submittedName>
</protein>
<dbReference type="SMART" id="SM00345">
    <property type="entry name" value="HTH_GNTR"/>
    <property type="match status" value="1"/>
</dbReference>
<evidence type="ECO:0000256" key="4">
    <source>
        <dbReference type="ARBA" id="ARBA00023125"/>
    </source>
</evidence>
<comment type="similarity">
    <text evidence="1">In the C-terminal section; belongs to the class-I pyridoxal-phosphate-dependent aminotransferase family.</text>
</comment>
<dbReference type="GO" id="GO:0030170">
    <property type="term" value="F:pyridoxal phosphate binding"/>
    <property type="evidence" value="ECO:0007669"/>
    <property type="project" value="InterPro"/>
</dbReference>
<dbReference type="GO" id="GO:0008483">
    <property type="term" value="F:transaminase activity"/>
    <property type="evidence" value="ECO:0007669"/>
    <property type="project" value="UniProtKB-KW"/>
</dbReference>
<reference evidence="7" key="2">
    <citation type="submission" date="2021-04" db="EMBL/GenBank/DDBJ databases">
        <authorList>
            <person name="Gilroy R."/>
        </authorList>
    </citation>
    <scope>NUCLEOTIDE SEQUENCE</scope>
    <source>
        <strain evidence="7">ChiGjej1B1-13045</strain>
    </source>
</reference>
<keyword evidence="4" id="KW-0238">DNA-binding</keyword>
<dbReference type="InterPro" id="IPR036390">
    <property type="entry name" value="WH_DNA-bd_sf"/>
</dbReference>
<dbReference type="InterPro" id="IPR036388">
    <property type="entry name" value="WH-like_DNA-bd_sf"/>
</dbReference>
<dbReference type="PANTHER" id="PTHR46577:SF1">
    <property type="entry name" value="HTH-TYPE TRANSCRIPTIONAL REGULATORY PROTEIN GABR"/>
    <property type="match status" value="1"/>
</dbReference>
<dbReference type="PRINTS" id="PR00035">
    <property type="entry name" value="HTHGNTR"/>
</dbReference>
<evidence type="ECO:0000256" key="2">
    <source>
        <dbReference type="ARBA" id="ARBA00022898"/>
    </source>
</evidence>
<dbReference type="Proteomes" id="UP000824017">
    <property type="component" value="Unassembled WGS sequence"/>
</dbReference>
<keyword evidence="5" id="KW-0804">Transcription</keyword>
<dbReference type="PROSITE" id="PS50949">
    <property type="entry name" value="HTH_GNTR"/>
    <property type="match status" value="1"/>
</dbReference>
<keyword evidence="3" id="KW-0805">Transcription regulation</keyword>
<evidence type="ECO:0000256" key="1">
    <source>
        <dbReference type="ARBA" id="ARBA00005384"/>
    </source>
</evidence>
<evidence type="ECO:0000256" key="5">
    <source>
        <dbReference type="ARBA" id="ARBA00023163"/>
    </source>
</evidence>
<gene>
    <name evidence="7" type="ORF">H9817_04640</name>
</gene>
<accession>A0A9D2DA24</accession>
<reference evidence="7" key="1">
    <citation type="journal article" date="2021" name="PeerJ">
        <title>Extensive microbial diversity within the chicken gut microbiome revealed by metagenomics and culture.</title>
        <authorList>
            <person name="Gilroy R."/>
            <person name="Ravi A."/>
            <person name="Getino M."/>
            <person name="Pursley I."/>
            <person name="Horton D.L."/>
            <person name="Alikhan N.F."/>
            <person name="Baker D."/>
            <person name="Gharbi K."/>
            <person name="Hall N."/>
            <person name="Watson M."/>
            <person name="Adriaenssens E.M."/>
            <person name="Foster-Nyarko E."/>
            <person name="Jarju S."/>
            <person name="Secka A."/>
            <person name="Antonio M."/>
            <person name="Oren A."/>
            <person name="Chaudhuri R.R."/>
            <person name="La Ragione R."/>
            <person name="Hildebrand F."/>
            <person name="Pallen M.J."/>
        </authorList>
    </citation>
    <scope>NUCLEOTIDE SEQUENCE</scope>
    <source>
        <strain evidence="7">ChiGjej1B1-13045</strain>
    </source>
</reference>
<dbReference type="Gene3D" id="1.10.10.10">
    <property type="entry name" value="Winged helix-like DNA-binding domain superfamily/Winged helix DNA-binding domain"/>
    <property type="match status" value="1"/>
</dbReference>
<evidence type="ECO:0000313" key="8">
    <source>
        <dbReference type="Proteomes" id="UP000824017"/>
    </source>
</evidence>
<name>A0A9D2DA24_9FIRM</name>
<dbReference type="CDD" id="cd07377">
    <property type="entry name" value="WHTH_GntR"/>
    <property type="match status" value="1"/>
</dbReference>
<sequence>MNELTISLNPKAITPLYQQIYAYIKEEIRKGTIPSGEKLPSTRALCRYLDVSRSTVELAYEQLLSEGYIESQPYRGYFVSDIEGLYQFSGRSGAEAKQETRPEKKFRYDFTPNGVDLKSFPYNAWRKLSRECLSDDRAELFRLGCPQGEYGLRNAISSYLYQARGVNCTPDQVVVGAGNDYLLMLLCAVLGSGHRAALENPTYRQAYRIFQNLSYEVCTVDMDGKGMRVDELKDSGADIAFVMPSHQYPLGTVMPIRRRLELLKWAEEEEGRYIIEDDYDSEFRYKGKPIPALQGYDGSGKVIYIGTFSKSIAPAIRMSYMVLPEPVCRMYKERCGFISSTVSKVDQLILQKFMEEGYYERHLNKTRALYRSRHDMLLSAVKEMIPDVRISGENAGVHLLLHFRDGRSEKELIQRAAEKGVKVYGLSEYYVDGKEKEGETVILLGYANMNEENIREAVKLLGEAWKIKV</sequence>
<evidence type="ECO:0000313" key="7">
    <source>
        <dbReference type="EMBL" id="HIZ13192.1"/>
    </source>
</evidence>
<keyword evidence="2" id="KW-0663">Pyridoxal phosphate</keyword>
<dbReference type="CDD" id="cd00609">
    <property type="entry name" value="AAT_like"/>
    <property type="match status" value="1"/>
</dbReference>
<dbReference type="Pfam" id="PF00155">
    <property type="entry name" value="Aminotran_1_2"/>
    <property type="match status" value="1"/>
</dbReference>
<dbReference type="GO" id="GO:0003700">
    <property type="term" value="F:DNA-binding transcription factor activity"/>
    <property type="evidence" value="ECO:0007669"/>
    <property type="project" value="InterPro"/>
</dbReference>
<dbReference type="PANTHER" id="PTHR46577">
    <property type="entry name" value="HTH-TYPE TRANSCRIPTIONAL REGULATORY PROTEIN GABR"/>
    <property type="match status" value="1"/>
</dbReference>
<dbReference type="InterPro" id="IPR015424">
    <property type="entry name" value="PyrdxlP-dep_Trfase"/>
</dbReference>
<dbReference type="InterPro" id="IPR000524">
    <property type="entry name" value="Tscrpt_reg_HTH_GntR"/>
</dbReference>
<dbReference type="InterPro" id="IPR051446">
    <property type="entry name" value="HTH_trans_reg/aminotransferase"/>
</dbReference>
<keyword evidence="7" id="KW-0808">Transferase</keyword>
<evidence type="ECO:0000256" key="3">
    <source>
        <dbReference type="ARBA" id="ARBA00023015"/>
    </source>
</evidence>
<feature type="domain" description="HTH gntR-type" evidence="6">
    <location>
        <begin position="14"/>
        <end position="82"/>
    </location>
</feature>
<evidence type="ECO:0000259" key="6">
    <source>
        <dbReference type="PROSITE" id="PS50949"/>
    </source>
</evidence>
<organism evidence="7 8">
    <name type="scientific">Candidatus Mediterraneibacter stercorigallinarum</name>
    <dbReference type="NCBI Taxonomy" id="2838686"/>
    <lineage>
        <taxon>Bacteria</taxon>
        <taxon>Bacillati</taxon>
        <taxon>Bacillota</taxon>
        <taxon>Clostridia</taxon>
        <taxon>Lachnospirales</taxon>
        <taxon>Lachnospiraceae</taxon>
        <taxon>Mediterraneibacter</taxon>
    </lineage>
</organism>
<dbReference type="EMBL" id="DXCD01000122">
    <property type="protein sequence ID" value="HIZ13192.1"/>
    <property type="molecule type" value="Genomic_DNA"/>
</dbReference>
<dbReference type="SUPFAM" id="SSF53383">
    <property type="entry name" value="PLP-dependent transferases"/>
    <property type="match status" value="1"/>
</dbReference>
<dbReference type="Gene3D" id="3.40.640.10">
    <property type="entry name" value="Type I PLP-dependent aspartate aminotransferase-like (Major domain)"/>
    <property type="match status" value="1"/>
</dbReference>
<dbReference type="InterPro" id="IPR015421">
    <property type="entry name" value="PyrdxlP-dep_Trfase_major"/>
</dbReference>
<dbReference type="GO" id="GO:0003677">
    <property type="term" value="F:DNA binding"/>
    <property type="evidence" value="ECO:0007669"/>
    <property type="project" value="UniProtKB-KW"/>
</dbReference>